<feature type="compositionally biased region" description="Low complexity" evidence="4">
    <location>
        <begin position="102"/>
        <end position="116"/>
    </location>
</feature>
<keyword evidence="3" id="KW-0539">Nucleus</keyword>
<dbReference type="AlphaFoldDB" id="F2SB96"/>
<evidence type="ECO:0000256" key="1">
    <source>
        <dbReference type="ARBA" id="ARBA00004123"/>
    </source>
</evidence>
<dbReference type="EMBL" id="GG698558">
    <property type="protein sequence ID" value="EGE00846.1"/>
    <property type="molecule type" value="Genomic_DNA"/>
</dbReference>
<evidence type="ECO:0000256" key="2">
    <source>
        <dbReference type="ARBA" id="ARBA00005407"/>
    </source>
</evidence>
<name>F2SB96_TRIT1</name>
<feature type="compositionally biased region" description="Acidic residues" evidence="4">
    <location>
        <begin position="33"/>
        <end position="45"/>
    </location>
</feature>
<dbReference type="HOGENOM" id="CLU_606319_0_0_1"/>
<evidence type="ECO:0000259" key="5">
    <source>
        <dbReference type="PROSITE" id="PS00028"/>
    </source>
</evidence>
<dbReference type="GO" id="GO:0016604">
    <property type="term" value="C:nuclear body"/>
    <property type="evidence" value="ECO:0007669"/>
    <property type="project" value="TreeGrafter"/>
</dbReference>
<dbReference type="PANTHER" id="PTHR13165:SF0">
    <property type="entry name" value="SERRATE RNA EFFECTOR MOLECULE HOMOLOG"/>
    <property type="match status" value="1"/>
</dbReference>
<feature type="region of interest" description="Disordered" evidence="4">
    <location>
        <begin position="92"/>
        <end position="161"/>
    </location>
</feature>
<feature type="non-terminal residue" evidence="6">
    <location>
        <position position="1"/>
    </location>
</feature>
<gene>
    <name evidence="6" type="ORF">TESG_08104</name>
</gene>
<dbReference type="PANTHER" id="PTHR13165">
    <property type="entry name" value="ARSENITE-RESISTANCE PROTEIN 2"/>
    <property type="match status" value="1"/>
</dbReference>
<feature type="domain" description="C2H2-type" evidence="5">
    <location>
        <begin position="220"/>
        <end position="243"/>
    </location>
</feature>
<proteinExistence type="inferred from homology"/>
<dbReference type="Pfam" id="PF13821">
    <property type="entry name" value="DUF4187"/>
    <property type="match status" value="1"/>
</dbReference>
<dbReference type="OrthoDB" id="342064at2759"/>
<dbReference type="Pfam" id="PF04959">
    <property type="entry name" value="ARS2"/>
    <property type="match status" value="1"/>
</dbReference>
<dbReference type="InterPro" id="IPR007042">
    <property type="entry name" value="SERRATE/Ars2_C"/>
</dbReference>
<sequence length="452" mass="49391">GPVKVKNSSNSHLDPEADMILLDDGDTPGKMDEEGEEADLDDSDEIDTEDLLAKKKTLDLTVEYLRRVHNFCLYCVFESDSVHELVRKCPGGHLRRPRSGLSTHAKSAARASAIGAPYPSKKDTSAAAAAAAAHNDEEEEGEAPASSPAEEKKPPRFSSKSEQQIYRAFNWVRTFEDKLMQILEPENVDLKKLGGKPVDEAVEDELARFVKQEDESKFRCKVPECTKLFKAHNFWRKHVEKRHEEWFAEIKNELSLVNAYALDPAHISPTRSDAASNGHFPFPPGHIPAGTPRGFNYNTMPFISNPASFNGMSVANHPAGSNPMLNMLPHDNLHPHHQHHPGVIRRGAGRYAHSHRSGPYDRRTARHPMSGPPGAGRLSPSRSMFGRVSMPIPAGHPATALMGAGAAGMPGGRWDATAQQAMGPKEAVQGRSLKSYEDLDAVGGAGGGELNY</sequence>
<comment type="similarity">
    <text evidence="2">Belongs to the ARS2 family.</text>
</comment>
<dbReference type="Proteomes" id="UP000009172">
    <property type="component" value="Unassembled WGS sequence"/>
</dbReference>
<keyword evidence="7" id="KW-1185">Reference proteome</keyword>
<dbReference type="InterPro" id="IPR025239">
    <property type="entry name" value="DUF4187"/>
</dbReference>
<dbReference type="InterPro" id="IPR013087">
    <property type="entry name" value="Znf_C2H2_type"/>
</dbReference>
<evidence type="ECO:0000313" key="6">
    <source>
        <dbReference type="EMBL" id="EGE00846.1"/>
    </source>
</evidence>
<evidence type="ECO:0000256" key="3">
    <source>
        <dbReference type="ARBA" id="ARBA00023242"/>
    </source>
</evidence>
<organism evidence="6 7">
    <name type="scientific">Trichophyton tonsurans (strain CBS 112818)</name>
    <name type="common">Scalp ringworm fungus</name>
    <dbReference type="NCBI Taxonomy" id="647933"/>
    <lineage>
        <taxon>Eukaryota</taxon>
        <taxon>Fungi</taxon>
        <taxon>Dikarya</taxon>
        <taxon>Ascomycota</taxon>
        <taxon>Pezizomycotina</taxon>
        <taxon>Eurotiomycetes</taxon>
        <taxon>Eurotiomycetidae</taxon>
        <taxon>Onygenales</taxon>
        <taxon>Arthrodermataceae</taxon>
        <taxon>Trichophyton</taxon>
    </lineage>
</organism>
<feature type="region of interest" description="Disordered" evidence="4">
    <location>
        <begin position="1"/>
        <end position="45"/>
    </location>
</feature>
<feature type="region of interest" description="Disordered" evidence="4">
    <location>
        <begin position="350"/>
        <end position="382"/>
    </location>
</feature>
<evidence type="ECO:0000313" key="7">
    <source>
        <dbReference type="Proteomes" id="UP000009172"/>
    </source>
</evidence>
<comment type="subcellular location">
    <subcellularLocation>
        <location evidence="1">Nucleus</location>
    </subcellularLocation>
</comment>
<feature type="compositionally biased region" description="Polar residues" evidence="4">
    <location>
        <begin position="1"/>
        <end position="12"/>
    </location>
</feature>
<accession>F2SB96</accession>
<dbReference type="InterPro" id="IPR039727">
    <property type="entry name" value="SE/Ars2"/>
</dbReference>
<dbReference type="PROSITE" id="PS00028">
    <property type="entry name" value="ZINC_FINGER_C2H2_1"/>
    <property type="match status" value="1"/>
</dbReference>
<dbReference type="SMART" id="SM01173">
    <property type="entry name" value="DUF4187"/>
    <property type="match status" value="1"/>
</dbReference>
<protein>
    <recommendedName>
        <fullName evidence="5">C2H2-type domain-containing protein</fullName>
    </recommendedName>
</protein>
<reference evidence="7" key="1">
    <citation type="journal article" date="2012" name="MBio">
        <title>Comparative genome analysis of Trichophyton rubrum and related dermatophytes reveals candidate genes involved in infection.</title>
        <authorList>
            <person name="Martinez D.A."/>
            <person name="Oliver B.G."/>
            <person name="Graeser Y."/>
            <person name="Goldberg J.M."/>
            <person name="Li W."/>
            <person name="Martinez-Rossi N.M."/>
            <person name="Monod M."/>
            <person name="Shelest E."/>
            <person name="Barton R.C."/>
            <person name="Birch E."/>
            <person name="Brakhage A.A."/>
            <person name="Chen Z."/>
            <person name="Gurr S.J."/>
            <person name="Heiman D."/>
            <person name="Heitman J."/>
            <person name="Kosti I."/>
            <person name="Rossi A."/>
            <person name="Saif S."/>
            <person name="Samalova M."/>
            <person name="Saunders C.W."/>
            <person name="Shea T."/>
            <person name="Summerbell R.C."/>
            <person name="Xu J."/>
            <person name="Young S."/>
            <person name="Zeng Q."/>
            <person name="Birren B.W."/>
            <person name="Cuomo C.A."/>
            <person name="White T.C."/>
        </authorList>
    </citation>
    <scope>NUCLEOTIDE SEQUENCE [LARGE SCALE GENOMIC DNA]</scope>
    <source>
        <strain evidence="7">CBS 112818</strain>
    </source>
</reference>
<evidence type="ECO:0000256" key="4">
    <source>
        <dbReference type="SAM" id="MobiDB-lite"/>
    </source>
</evidence>